<feature type="compositionally biased region" description="Polar residues" evidence="1">
    <location>
        <begin position="1"/>
        <end position="23"/>
    </location>
</feature>
<evidence type="ECO:0000313" key="2">
    <source>
        <dbReference type="EnsemblPlants" id="MELO3C032474.2.1"/>
    </source>
</evidence>
<dbReference type="EnsemblPlants" id="MELO3C032474.2.1">
    <property type="protein sequence ID" value="MELO3C032474.2.1"/>
    <property type="gene ID" value="MELO3C032474.2"/>
</dbReference>
<evidence type="ECO:0008006" key="3">
    <source>
        <dbReference type="Google" id="ProtNLM"/>
    </source>
</evidence>
<reference evidence="2" key="1">
    <citation type="submission" date="2023-03" db="UniProtKB">
        <authorList>
            <consortium name="EnsemblPlants"/>
        </authorList>
    </citation>
    <scope>IDENTIFICATION</scope>
</reference>
<organism evidence="2">
    <name type="scientific">Cucumis melo</name>
    <name type="common">Muskmelon</name>
    <dbReference type="NCBI Taxonomy" id="3656"/>
    <lineage>
        <taxon>Eukaryota</taxon>
        <taxon>Viridiplantae</taxon>
        <taxon>Streptophyta</taxon>
        <taxon>Embryophyta</taxon>
        <taxon>Tracheophyta</taxon>
        <taxon>Spermatophyta</taxon>
        <taxon>Magnoliopsida</taxon>
        <taxon>eudicotyledons</taxon>
        <taxon>Gunneridae</taxon>
        <taxon>Pentapetalae</taxon>
        <taxon>rosids</taxon>
        <taxon>fabids</taxon>
        <taxon>Cucurbitales</taxon>
        <taxon>Cucurbitaceae</taxon>
        <taxon>Benincaseae</taxon>
        <taxon>Cucumis</taxon>
    </lineage>
</organism>
<dbReference type="Gramene" id="MELO3C032474.2.1">
    <property type="protein sequence ID" value="MELO3C032474.2.1"/>
    <property type="gene ID" value="MELO3C032474.2"/>
</dbReference>
<sequence>MVNTRKGSYVSQQSEDAPNVTISSPPPVRQARESLRPESVPEVGESSLPISPAMHESLRPESVPEVGESSLPISPAMHVPRAPEVVVSDMDSDDQDDGQLSLRSFLLILGFHSLSREFINRREALDVHQLYLQVILLLFTLLDQNHLLQNLMLCLHTFLVTLLLHMRNRLV</sequence>
<protein>
    <recommendedName>
        <fullName evidence="3">Envelope-like protein</fullName>
    </recommendedName>
</protein>
<proteinExistence type="predicted"/>
<feature type="region of interest" description="Disordered" evidence="1">
    <location>
        <begin position="1"/>
        <end position="77"/>
    </location>
</feature>
<accession>A0A9I9EE36</accession>
<dbReference type="AlphaFoldDB" id="A0A9I9EE36"/>
<evidence type="ECO:0000256" key="1">
    <source>
        <dbReference type="SAM" id="MobiDB-lite"/>
    </source>
</evidence>
<name>A0A9I9EE36_CUCME</name>